<proteinExistence type="predicted"/>
<keyword evidence="4" id="KW-0378">Hydrolase</keyword>
<dbReference type="PANTHER" id="PTHR43739:SF5">
    <property type="entry name" value="EXO-ALPHA-SIALIDASE"/>
    <property type="match status" value="1"/>
</dbReference>
<dbReference type="GO" id="GO:0016787">
    <property type="term" value="F:hydrolase activity"/>
    <property type="evidence" value="ECO:0007669"/>
    <property type="project" value="UniProtKB-KW"/>
</dbReference>
<evidence type="ECO:0000259" key="3">
    <source>
        <dbReference type="Pfam" id="PF15902"/>
    </source>
</evidence>
<dbReference type="PANTHER" id="PTHR43739">
    <property type="entry name" value="XYLOGLUCANASE (EUROFUNG)"/>
    <property type="match status" value="1"/>
</dbReference>
<evidence type="ECO:0000256" key="2">
    <source>
        <dbReference type="SAM" id="SignalP"/>
    </source>
</evidence>
<organism evidence="4 5">
    <name type="scientific">Kribbella flavida (strain DSM 17836 / JCM 10339 / NBRC 14399)</name>
    <dbReference type="NCBI Taxonomy" id="479435"/>
    <lineage>
        <taxon>Bacteria</taxon>
        <taxon>Bacillati</taxon>
        <taxon>Actinomycetota</taxon>
        <taxon>Actinomycetes</taxon>
        <taxon>Propionibacteriales</taxon>
        <taxon>Kribbellaceae</taxon>
        <taxon>Kribbella</taxon>
    </lineage>
</organism>
<dbReference type="HOGENOM" id="CLU_004847_1_1_11"/>
<dbReference type="InterPro" id="IPR036278">
    <property type="entry name" value="Sialidase_sf"/>
</dbReference>
<keyword evidence="5" id="KW-1185">Reference proteome</keyword>
<dbReference type="CDD" id="cd15482">
    <property type="entry name" value="Sialidase_non-viral"/>
    <property type="match status" value="1"/>
</dbReference>
<dbReference type="SUPFAM" id="SSF50939">
    <property type="entry name" value="Sialidases"/>
    <property type="match status" value="1"/>
</dbReference>
<dbReference type="RefSeq" id="WP_012920827.1">
    <property type="nucleotide sequence ID" value="NC_013729.1"/>
</dbReference>
<accession>D2Q4F7</accession>
<reference evidence="5" key="1">
    <citation type="submission" date="2009-09" db="EMBL/GenBank/DDBJ databases">
        <title>The complete genome of Kribbella flavida DSM 17836.</title>
        <authorList>
            <consortium name="US DOE Joint Genome Institute (JGI-PGF)"/>
            <person name="Lucas S."/>
            <person name="Copeland A."/>
            <person name="Lapidus A."/>
            <person name="Glavina del Rio T."/>
            <person name="Dalin E."/>
            <person name="Tice H."/>
            <person name="Bruce D."/>
            <person name="Goodwin L."/>
            <person name="Pitluck S."/>
            <person name="Kyrpides N."/>
            <person name="Mavromatis K."/>
            <person name="Ivanova N."/>
            <person name="Saunders E."/>
            <person name="Brettin T."/>
            <person name="Detter J.C."/>
            <person name="Han C."/>
            <person name="Larimer F."/>
            <person name="Land M."/>
            <person name="Hauser L."/>
            <person name="Markowitz V."/>
            <person name="Cheng J.-F."/>
            <person name="Hugenholtz P."/>
            <person name="Woyke T."/>
            <person name="Wu D."/>
            <person name="Pukall R."/>
            <person name="Klenk H.-P."/>
            <person name="Eisen J.A."/>
        </authorList>
    </citation>
    <scope>NUCLEOTIDE SEQUENCE [LARGE SCALE GENOMIC DNA]</scope>
    <source>
        <strain evidence="5">DSM 17836 / JCM 10339 / NBRC 14399</strain>
    </source>
</reference>
<dbReference type="EMBL" id="CP001736">
    <property type="protein sequence ID" value="ADB32271.1"/>
    <property type="molecule type" value="Genomic_DNA"/>
</dbReference>
<sequence length="784" mass="83319">MALRKIPVVPIVAAVALAALVGPSSLSADGPGAGASAALAETSTANPVGAEEWMYLQRANADGSIPAAAVDQAIAQSNQLGVAAKGSPSTDQVWSGLGPSNIGGRIRDVAADPTTKDVVYIATGTGGLWRSKDGGATFATAWDDQLPQSMGAVAVDSRGVVWAGTGEPDHGGGSAYYGKGIYKSADDGATWTNLGLRDGDTIGQIVIDPRNDNRVFVAVMGALHDTQPTRGLFMTENGGQSWTRVIVPGSASTGAIDVSINQKNPDIMLATTWDKIRDEKSRIYGKHSYLYRSTDGGRTWTNIHRPPLPQSVDVEGQPNTATYVGRMGVDFSDSDPNRAYLISSTAGGNFNGFFTSADAGATWTAVGPTSGGTLQSISGGFAWWFGRVYVDPADPQHVFVAGVSLAESKDGGLTWTTSQTPHADQHGLEWDPFTPGKVFLGNDGGFYWSTQNGAARGLWAKTPHLPVTQFYAMDVSMQDSRRLNAGSQDNGSLKSWAADNTVNGDWFGFVGGDGMMNRIDPANDRKYYGCSQNGGCRGFVDNTGYSMTIPGARKNWVAPLEFAADTRYLFGGSEYVSRINTDAGQRVWQRISPDLTEGTEPRAPGFGTVTALGTTPADANLVYAGTDSGLMWVSRNAMAAPDQVTWEKLQSPVFPGRWVTRITVDPQDPQVAWASFSGWRSGDGYPHLVMTRDGGRTWADIAGKKIPQAPVNDVIRHPSKKSWLFIATDVGVFRTTNLGKTWVKVGANLPLVPINDIDLPAGSSTLYAATYGRSIWTTSLADAD</sequence>
<dbReference type="InterPro" id="IPR015943">
    <property type="entry name" value="WD40/YVTN_repeat-like_dom_sf"/>
</dbReference>
<feature type="domain" description="Sortilin N-terminal" evidence="3">
    <location>
        <begin position="181"/>
        <end position="305"/>
    </location>
</feature>
<dbReference type="InterPro" id="IPR052025">
    <property type="entry name" value="Xyloglucanase_GH74"/>
</dbReference>
<reference evidence="4 5" key="2">
    <citation type="journal article" date="2010" name="Stand. Genomic Sci.">
        <title>Complete genome sequence of Kribbella flavida type strain (IFO 14399).</title>
        <authorList>
            <person name="Pukall R."/>
            <person name="Lapidus A."/>
            <person name="Glavina Del Rio T."/>
            <person name="Copeland A."/>
            <person name="Tice H."/>
            <person name="Cheng J.-F."/>
            <person name="Lucas S."/>
            <person name="Chen F."/>
            <person name="Nolan M."/>
            <person name="LaButti K."/>
            <person name="Pati A."/>
            <person name="Ivanova N."/>
            <person name="Mavrommatis K."/>
            <person name="Mikhailova N."/>
            <person name="Pitluck S."/>
            <person name="Bruce D."/>
            <person name="Goodwin L."/>
            <person name="Land M."/>
            <person name="Hauser L."/>
            <person name="Chang Y.-J."/>
            <person name="Jeffries C.D."/>
            <person name="Chen A."/>
            <person name="Palaniappan K."/>
            <person name="Chain P."/>
            <person name="Rohde M."/>
            <person name="Goeker M."/>
            <person name="Bristow J."/>
            <person name="Eisen J.A."/>
            <person name="Markowitz V."/>
            <person name="Hugenholtz P."/>
            <person name="Kyrpides N.C."/>
            <person name="Klenk H.-P."/>
            <person name="Brettin T."/>
        </authorList>
    </citation>
    <scope>NUCLEOTIDE SEQUENCE [LARGE SCALE GENOMIC DNA]</scope>
    <source>
        <strain evidence="5">DSM 17836 / JCM 10339 / NBRC 14399</strain>
    </source>
</reference>
<name>D2Q4F7_KRIFD</name>
<evidence type="ECO:0000313" key="4">
    <source>
        <dbReference type="EMBL" id="ADB32271.1"/>
    </source>
</evidence>
<feature type="signal peptide" evidence="2">
    <location>
        <begin position="1"/>
        <end position="28"/>
    </location>
</feature>
<keyword evidence="1" id="KW-0677">Repeat</keyword>
<dbReference type="KEGG" id="kfl:Kfla_3209"/>
<dbReference type="Proteomes" id="UP000007967">
    <property type="component" value="Chromosome"/>
</dbReference>
<dbReference type="GO" id="GO:0010411">
    <property type="term" value="P:xyloglucan metabolic process"/>
    <property type="evidence" value="ECO:0007669"/>
    <property type="project" value="TreeGrafter"/>
</dbReference>
<keyword evidence="2" id="KW-0732">Signal</keyword>
<dbReference type="SUPFAM" id="SSF110296">
    <property type="entry name" value="Oligoxyloglucan reducing end-specific cellobiohydrolase"/>
    <property type="match status" value="2"/>
</dbReference>
<evidence type="ECO:0000313" key="5">
    <source>
        <dbReference type="Proteomes" id="UP000007967"/>
    </source>
</evidence>
<dbReference type="STRING" id="479435.Kfla_3209"/>
<dbReference type="Pfam" id="PF15902">
    <property type="entry name" value="Sortilin-Vps10"/>
    <property type="match status" value="1"/>
</dbReference>
<gene>
    <name evidence="4" type="ordered locus">Kfla_3209</name>
</gene>
<dbReference type="InterPro" id="IPR031778">
    <property type="entry name" value="Sortilin_N"/>
</dbReference>
<evidence type="ECO:0000256" key="1">
    <source>
        <dbReference type="ARBA" id="ARBA00022737"/>
    </source>
</evidence>
<feature type="chain" id="PRO_5003035150" evidence="2">
    <location>
        <begin position="29"/>
        <end position="784"/>
    </location>
</feature>
<dbReference type="AlphaFoldDB" id="D2Q4F7"/>
<dbReference type="Gene3D" id="2.130.10.10">
    <property type="entry name" value="YVTN repeat-like/Quinoprotein amine dehydrogenase"/>
    <property type="match status" value="3"/>
</dbReference>
<dbReference type="eggNOG" id="COG4447">
    <property type="taxonomic scope" value="Bacteria"/>
</dbReference>
<protein>
    <submittedName>
        <fullName evidence="4">Glycosyl hydrolase BNR repeat-containing protein</fullName>
    </submittedName>
</protein>